<protein>
    <submittedName>
        <fullName evidence="1 3">Uncharacterized protein</fullName>
    </submittedName>
</protein>
<reference evidence="1 3" key="1">
    <citation type="submission" date="2020-01" db="EMBL/GenBank/DDBJ databases">
        <authorList>
            <consortium name="DOE Joint Genome Institute"/>
            <person name="Haridas S."/>
            <person name="Albert R."/>
            <person name="Binder M."/>
            <person name="Bloem J."/>
            <person name="Labutti K."/>
            <person name="Salamov A."/>
            <person name="Andreopoulos B."/>
            <person name="Baker S.E."/>
            <person name="Barry K."/>
            <person name="Bills G."/>
            <person name="Bluhm B.H."/>
            <person name="Cannon C."/>
            <person name="Castanera R."/>
            <person name="Culley D.E."/>
            <person name="Daum C."/>
            <person name="Ezra D."/>
            <person name="Gonzalez J.B."/>
            <person name="Henrissat B."/>
            <person name="Kuo A."/>
            <person name="Liang C."/>
            <person name="Lipzen A."/>
            <person name="Lutzoni F."/>
            <person name="Magnuson J."/>
            <person name="Mondo S."/>
            <person name="Nolan M."/>
            <person name="Ohm R."/>
            <person name="Pangilinan J."/>
            <person name="Park H.-J."/>
            <person name="Ramirez L."/>
            <person name="Alfaro M."/>
            <person name="Sun H."/>
            <person name="Tritt A."/>
            <person name="Yoshinaga Y."/>
            <person name="Zwiers L.-H."/>
            <person name="Turgeon B.G."/>
            <person name="Goodwin S.B."/>
            <person name="Spatafora J.W."/>
            <person name="Crous P.W."/>
            <person name="Grigoriev I.V."/>
        </authorList>
    </citation>
    <scope>NUCLEOTIDE SEQUENCE</scope>
    <source>
        <strain evidence="1 3">CBS 781.70</strain>
    </source>
</reference>
<dbReference type="RefSeq" id="XP_033538268.1">
    <property type="nucleotide sequence ID" value="XM_033678671.1"/>
</dbReference>
<dbReference type="GeneID" id="54419241"/>
<evidence type="ECO:0000313" key="1">
    <source>
        <dbReference type="EMBL" id="KAF1816637.1"/>
    </source>
</evidence>
<proteinExistence type="predicted"/>
<name>A0A6G1GEY2_9PEZI</name>
<gene>
    <name evidence="1 3" type="ORF">P152DRAFT_454871</name>
</gene>
<dbReference type="AlphaFoldDB" id="A0A6G1GEY2"/>
<sequence>MKKDVRQMVQQIRETFDRIYSTKKYRTTLPTADRGRQNNLIDTVMRLKAQLAQETKKEFEKANELLKGSVKEAARFE</sequence>
<dbReference type="Proteomes" id="UP000504638">
    <property type="component" value="Unplaced"/>
</dbReference>
<organism evidence="1">
    <name type="scientific">Eremomyces bilateralis CBS 781.70</name>
    <dbReference type="NCBI Taxonomy" id="1392243"/>
    <lineage>
        <taxon>Eukaryota</taxon>
        <taxon>Fungi</taxon>
        <taxon>Dikarya</taxon>
        <taxon>Ascomycota</taxon>
        <taxon>Pezizomycotina</taxon>
        <taxon>Dothideomycetes</taxon>
        <taxon>Dothideomycetes incertae sedis</taxon>
        <taxon>Eremomycetales</taxon>
        <taxon>Eremomycetaceae</taxon>
        <taxon>Eremomyces</taxon>
    </lineage>
</organism>
<evidence type="ECO:0000313" key="2">
    <source>
        <dbReference type="Proteomes" id="UP000504638"/>
    </source>
</evidence>
<evidence type="ECO:0000313" key="3">
    <source>
        <dbReference type="RefSeq" id="XP_033538268.1"/>
    </source>
</evidence>
<reference evidence="3" key="2">
    <citation type="submission" date="2020-04" db="EMBL/GenBank/DDBJ databases">
        <authorList>
            <consortium name="NCBI Genome Project"/>
        </authorList>
    </citation>
    <scope>NUCLEOTIDE SEQUENCE</scope>
    <source>
        <strain evidence="3">CBS 781.70</strain>
    </source>
</reference>
<keyword evidence="2" id="KW-1185">Reference proteome</keyword>
<dbReference type="EMBL" id="ML975150">
    <property type="protein sequence ID" value="KAF1816637.1"/>
    <property type="molecule type" value="Genomic_DNA"/>
</dbReference>
<reference evidence="3" key="3">
    <citation type="submission" date="2025-04" db="UniProtKB">
        <authorList>
            <consortium name="RefSeq"/>
        </authorList>
    </citation>
    <scope>IDENTIFICATION</scope>
    <source>
        <strain evidence="3">CBS 781.70</strain>
    </source>
</reference>
<accession>A0A6G1GEY2</accession>